<keyword evidence="1" id="KW-0813">Transport</keyword>
<keyword evidence="6" id="KW-1185">Reference proteome</keyword>
<dbReference type="InterPro" id="IPR003593">
    <property type="entry name" value="AAA+_ATPase"/>
</dbReference>
<protein>
    <submittedName>
        <fullName evidence="5">ABC transporter ATP-binding protein</fullName>
    </submittedName>
</protein>
<evidence type="ECO:0000259" key="4">
    <source>
        <dbReference type="PROSITE" id="PS50893"/>
    </source>
</evidence>
<reference evidence="5 6" key="1">
    <citation type="submission" date="2022-10" db="EMBL/GenBank/DDBJ databases">
        <title>Sinirhodobacter sp. nov., isolated from ocean surface sediments.</title>
        <authorList>
            <person name="He W."/>
            <person name="Wang L."/>
            <person name="Zhang D.-F."/>
        </authorList>
    </citation>
    <scope>NUCLEOTIDE SEQUENCE [LARGE SCALE GENOMIC DNA]</scope>
    <source>
        <strain evidence="5 6">WL0115</strain>
    </source>
</reference>
<feature type="domain" description="ABC transporter" evidence="4">
    <location>
        <begin position="1"/>
        <end position="228"/>
    </location>
</feature>
<evidence type="ECO:0000313" key="6">
    <source>
        <dbReference type="Proteomes" id="UP001526166"/>
    </source>
</evidence>
<keyword evidence="2" id="KW-1278">Translocase</keyword>
<sequence length="247" mass="26634">MFEITLPALRRGRSLVLQPMELRLPAGSLTGIVGPNGAGKSTLLRAIAGLSPERAILRRAGRVLDRAAVGFLPQSFTVRANLSVLDCVLLGRREGLGWSVPPAMIAQARDILGRFGLAELAARGMNTLSGGQQQRVLLVQRLFRNPQLLALDEPTSALDLHHQLGALAALRTHARQSGTAVIAALHDLTLAARFCDRVMVLGEGRLICHDTPEGALTPERVATHWCVTPELLRDRDACLVVVPHTVE</sequence>
<keyword evidence="5" id="KW-0547">Nucleotide-binding</keyword>
<evidence type="ECO:0000256" key="2">
    <source>
        <dbReference type="ARBA" id="ARBA00022967"/>
    </source>
</evidence>
<dbReference type="SMART" id="SM00382">
    <property type="entry name" value="AAA"/>
    <property type="match status" value="1"/>
</dbReference>
<evidence type="ECO:0000256" key="1">
    <source>
        <dbReference type="ARBA" id="ARBA00022448"/>
    </source>
</evidence>
<dbReference type="RefSeq" id="WP_218628469.1">
    <property type="nucleotide sequence ID" value="NZ_JAHVAI010000001.1"/>
</dbReference>
<dbReference type="PROSITE" id="PS50893">
    <property type="entry name" value="ABC_TRANSPORTER_2"/>
    <property type="match status" value="1"/>
</dbReference>
<dbReference type="GO" id="GO:0005524">
    <property type="term" value="F:ATP binding"/>
    <property type="evidence" value="ECO:0007669"/>
    <property type="project" value="UniProtKB-KW"/>
</dbReference>
<comment type="function">
    <text evidence="3">Part of the ABC transporter complex HmuTUV involved in hemin import. Responsible for energy coupling to the transport system.</text>
</comment>
<dbReference type="InterPro" id="IPR003439">
    <property type="entry name" value="ABC_transporter-like_ATP-bd"/>
</dbReference>
<gene>
    <name evidence="5" type="ORF">OE699_11730</name>
</gene>
<accession>A0ABT3A1C3</accession>
<evidence type="ECO:0000256" key="3">
    <source>
        <dbReference type="ARBA" id="ARBA00037066"/>
    </source>
</evidence>
<dbReference type="PANTHER" id="PTHR42794">
    <property type="entry name" value="HEMIN IMPORT ATP-BINDING PROTEIN HMUV"/>
    <property type="match status" value="1"/>
</dbReference>
<dbReference type="PANTHER" id="PTHR42794:SF1">
    <property type="entry name" value="HEMIN IMPORT ATP-BINDING PROTEIN HMUV"/>
    <property type="match status" value="1"/>
</dbReference>
<proteinExistence type="predicted"/>
<dbReference type="Pfam" id="PF00005">
    <property type="entry name" value="ABC_tran"/>
    <property type="match status" value="1"/>
</dbReference>
<name>A0ABT3A1C3_9RHOB</name>
<evidence type="ECO:0000313" key="5">
    <source>
        <dbReference type="EMBL" id="MCV2879519.1"/>
    </source>
</evidence>
<comment type="caution">
    <text evidence="5">The sequence shown here is derived from an EMBL/GenBank/DDBJ whole genome shotgun (WGS) entry which is preliminary data.</text>
</comment>
<dbReference type="EMBL" id="JAOWKW010000009">
    <property type="protein sequence ID" value="MCV2879519.1"/>
    <property type="molecule type" value="Genomic_DNA"/>
</dbReference>
<organism evidence="5 6">
    <name type="scientific">Sedimentimonas flavescens</name>
    <dbReference type="NCBI Taxonomy" id="2851012"/>
    <lineage>
        <taxon>Bacteria</taxon>
        <taxon>Pseudomonadati</taxon>
        <taxon>Pseudomonadota</taxon>
        <taxon>Alphaproteobacteria</taxon>
        <taxon>Rhodobacterales</taxon>
        <taxon>Rhodobacter group</taxon>
        <taxon>Sedimentimonas</taxon>
    </lineage>
</organism>
<dbReference type="Proteomes" id="UP001526166">
    <property type="component" value="Unassembled WGS sequence"/>
</dbReference>
<keyword evidence="5" id="KW-0067">ATP-binding</keyword>